<gene>
    <name evidence="1" type="ORF">C7S16_6340</name>
</gene>
<dbReference type="AlphaFoldDB" id="A0AAW9CNU8"/>
<comment type="caution">
    <text evidence="1">The sequence shown here is derived from an EMBL/GenBank/DDBJ whole genome shotgun (WGS) entry which is preliminary data.</text>
</comment>
<evidence type="ECO:0000313" key="1">
    <source>
        <dbReference type="EMBL" id="MDW9252299.1"/>
    </source>
</evidence>
<accession>A0AAW9CNU8</accession>
<sequence>MQDVIEPVRNSSRKRTSISKIIGNFFAGTPLFRQHVFPNQSSG</sequence>
<organism evidence="1 2">
    <name type="scientific">Burkholderia thailandensis</name>
    <dbReference type="NCBI Taxonomy" id="57975"/>
    <lineage>
        <taxon>Bacteria</taxon>
        <taxon>Pseudomonadati</taxon>
        <taxon>Pseudomonadota</taxon>
        <taxon>Betaproteobacteria</taxon>
        <taxon>Burkholderiales</taxon>
        <taxon>Burkholderiaceae</taxon>
        <taxon>Burkholderia</taxon>
        <taxon>pseudomallei group</taxon>
    </lineage>
</organism>
<reference evidence="1" key="1">
    <citation type="submission" date="2018-08" db="EMBL/GenBank/DDBJ databases">
        <title>Identification of Burkholderia cepacia strains that express a Burkholderia pseudomallei-like capsular polysaccharide.</title>
        <authorList>
            <person name="Burtnick M.N."/>
            <person name="Vongsouvath M."/>
            <person name="Newton P."/>
            <person name="Wuthiekanun V."/>
            <person name="Limmathurotsakul D."/>
            <person name="Brett P.J."/>
            <person name="Chantratita N."/>
            <person name="Dance D.A."/>
        </authorList>
    </citation>
    <scope>NUCLEOTIDE SEQUENCE</scope>
    <source>
        <strain evidence="1">SBXCC001</strain>
    </source>
</reference>
<evidence type="ECO:0000313" key="2">
    <source>
        <dbReference type="Proteomes" id="UP001272137"/>
    </source>
</evidence>
<protein>
    <submittedName>
        <fullName evidence="1">Uncharacterized protein</fullName>
    </submittedName>
</protein>
<dbReference type="Proteomes" id="UP001272137">
    <property type="component" value="Unassembled WGS sequence"/>
</dbReference>
<dbReference type="EMBL" id="QXCT01000001">
    <property type="protein sequence ID" value="MDW9252299.1"/>
    <property type="molecule type" value="Genomic_DNA"/>
</dbReference>
<name>A0AAW9CNU8_BURTH</name>
<proteinExistence type="predicted"/>